<accession>A0ABV7B0J7</accession>
<protein>
    <submittedName>
        <fullName evidence="3">Hydrogenase expression/formation C-terminal domain-containing protein</fullName>
    </submittedName>
</protein>
<dbReference type="InterPro" id="IPR006894">
    <property type="entry name" value="HupH_Hydgase_express_prot_C"/>
</dbReference>
<evidence type="ECO:0000259" key="2">
    <source>
        <dbReference type="Pfam" id="PF04809"/>
    </source>
</evidence>
<evidence type="ECO:0000313" key="4">
    <source>
        <dbReference type="Proteomes" id="UP001595457"/>
    </source>
</evidence>
<proteinExistence type="inferred from homology"/>
<feature type="domain" description="HupH hydrogenase expression protein C-terminal" evidence="2">
    <location>
        <begin position="166"/>
        <end position="283"/>
    </location>
</feature>
<sequence length="285" mass="30958">MTGQIPVLNIGMGPGSQVEDELSYMPMPHEMNTFEVPVLPEPEEVGECPAALELLTRLQEALDGYRVGTPGVVLELDTLPEQALTLLKQILGEGEVAIQIGGQRPARIQETVLAGVWWIHQQLDGADGVARQWLEVADVPALAVEQAFAAARWPQLDGADLPADLLNAGPVLVELLDVARQHAQAPRSLPHVINLSLLPFSPEDQRYLAAQLGEGCVAVLSRGYGNCRIGSTATPGIWRVQYFNSTDQLILDTLEVTTIPQVACAAQEDIEDSAERLREIREVLL</sequence>
<dbReference type="EMBL" id="JBHRSJ010000036">
    <property type="protein sequence ID" value="MFC2974763.1"/>
    <property type="molecule type" value="Genomic_DNA"/>
</dbReference>
<gene>
    <name evidence="3" type="ORF">ACFOJE_21460</name>
</gene>
<dbReference type="Gene3D" id="3.30.1370.140">
    <property type="entry name" value="HupH hydrogenase expression protein, C-terminal domain"/>
    <property type="match status" value="2"/>
</dbReference>
<comment type="similarity">
    <text evidence="1">Belongs to the HupH/HyaF family.</text>
</comment>
<dbReference type="Pfam" id="PF04809">
    <property type="entry name" value="HupH_C"/>
    <property type="match status" value="2"/>
</dbReference>
<reference evidence="4" key="1">
    <citation type="journal article" date="2019" name="Int. J. Syst. Evol. Microbiol.">
        <title>The Global Catalogue of Microorganisms (GCM) 10K type strain sequencing project: providing services to taxonomists for standard genome sequencing and annotation.</title>
        <authorList>
            <consortium name="The Broad Institute Genomics Platform"/>
            <consortium name="The Broad Institute Genome Sequencing Center for Infectious Disease"/>
            <person name="Wu L."/>
            <person name="Ma J."/>
        </authorList>
    </citation>
    <scope>NUCLEOTIDE SEQUENCE [LARGE SCALE GENOMIC DNA]</scope>
    <source>
        <strain evidence="4">KCTC 62195</strain>
    </source>
</reference>
<organism evidence="3 4">
    <name type="scientific">Azotobacter bryophylli</name>
    <dbReference type="NCBI Taxonomy" id="1986537"/>
    <lineage>
        <taxon>Bacteria</taxon>
        <taxon>Pseudomonadati</taxon>
        <taxon>Pseudomonadota</taxon>
        <taxon>Gammaproteobacteria</taxon>
        <taxon>Pseudomonadales</taxon>
        <taxon>Pseudomonadaceae</taxon>
        <taxon>Azotobacter</taxon>
    </lineage>
</organism>
<dbReference type="Proteomes" id="UP001595457">
    <property type="component" value="Unassembled WGS sequence"/>
</dbReference>
<evidence type="ECO:0000256" key="1">
    <source>
        <dbReference type="ARBA" id="ARBA00010832"/>
    </source>
</evidence>
<dbReference type="RefSeq" id="WP_377817048.1">
    <property type="nucleotide sequence ID" value="NZ_JBHRSJ010000036.1"/>
</dbReference>
<name>A0ABV7B0J7_9GAMM</name>
<keyword evidence="4" id="KW-1185">Reference proteome</keyword>
<feature type="domain" description="HupH hydrogenase expression protein C-terminal" evidence="2">
    <location>
        <begin position="51"/>
        <end position="146"/>
    </location>
</feature>
<evidence type="ECO:0000313" key="3">
    <source>
        <dbReference type="EMBL" id="MFC2974763.1"/>
    </source>
</evidence>
<dbReference type="InterPro" id="IPR038527">
    <property type="entry name" value="HupH_C_sf"/>
</dbReference>
<comment type="caution">
    <text evidence="3">The sequence shown here is derived from an EMBL/GenBank/DDBJ whole genome shotgun (WGS) entry which is preliminary data.</text>
</comment>